<gene>
    <name evidence="1" type="ORF">SVUK_LOCUS9862</name>
</gene>
<dbReference type="OrthoDB" id="10567217at2759"/>
<evidence type="ECO:0000313" key="2">
    <source>
        <dbReference type="Proteomes" id="UP000270094"/>
    </source>
</evidence>
<organism evidence="1 2">
    <name type="scientific">Strongylus vulgaris</name>
    <name type="common">Blood worm</name>
    <dbReference type="NCBI Taxonomy" id="40348"/>
    <lineage>
        <taxon>Eukaryota</taxon>
        <taxon>Metazoa</taxon>
        <taxon>Ecdysozoa</taxon>
        <taxon>Nematoda</taxon>
        <taxon>Chromadorea</taxon>
        <taxon>Rhabditida</taxon>
        <taxon>Rhabditina</taxon>
        <taxon>Rhabditomorpha</taxon>
        <taxon>Strongyloidea</taxon>
        <taxon>Strongylidae</taxon>
        <taxon>Strongylus</taxon>
    </lineage>
</organism>
<keyword evidence="2" id="KW-1185">Reference proteome</keyword>
<dbReference type="AlphaFoldDB" id="A0A3P7JAA9"/>
<evidence type="ECO:0000313" key="1">
    <source>
        <dbReference type="EMBL" id="VDM74864.1"/>
    </source>
</evidence>
<dbReference type="EMBL" id="UYYB01094700">
    <property type="protein sequence ID" value="VDM74864.1"/>
    <property type="molecule type" value="Genomic_DNA"/>
</dbReference>
<name>A0A3P7JAA9_STRVU</name>
<accession>A0A3P7JAA9</accession>
<sequence length="113" mass="12794">MDRSPHNTSVKINASIQRKVLQHHITPGMQEESRHMKDIITALDNCISKEERISEMMTNTGTDKAATYLRKTRIRGNDNSAAPCLLCNGTNHRTATCDKQLRNTKAKVFPTVW</sequence>
<reference evidence="1 2" key="1">
    <citation type="submission" date="2018-11" db="EMBL/GenBank/DDBJ databases">
        <authorList>
            <consortium name="Pathogen Informatics"/>
        </authorList>
    </citation>
    <scope>NUCLEOTIDE SEQUENCE [LARGE SCALE GENOMIC DNA]</scope>
</reference>
<dbReference type="Proteomes" id="UP000270094">
    <property type="component" value="Unassembled WGS sequence"/>
</dbReference>
<protein>
    <submittedName>
        <fullName evidence="1">Uncharacterized protein</fullName>
    </submittedName>
</protein>
<proteinExistence type="predicted"/>